<sequence length="276" mass="30541">MDERLSATDIARVKVTQHVAFANPGDLVRQKRVASVVVVDACQTQQDDRNVTVLFTDQSLSFDFGHRIGPARVDRRGFGDGLTRFCRRMDEHGAAEDELLDFELPEVTQQAFRAPDSYFFVLRIGLPGQVIVGSQMNHGRDPVPVRDTHSLKRGVHSFVRREVDTDAFRIGGRLMGGHAVKTDYRELARESVDQCRSNETAGSSDNDDGQVIHSSLHDDGCGQVKIAPQGRHLEVGWTTSSGEPSVHAPQCATDRLASCQRDVETATWRSPRCGSE</sequence>
<accession>A0AAU8T7Y1</accession>
<evidence type="ECO:0000313" key="3">
    <source>
        <dbReference type="Proteomes" id="UP000032614"/>
    </source>
</evidence>
<geneLocation type="plasmid" evidence="2 3">
    <name>pBIL</name>
</geneLocation>
<dbReference type="KEGG" id="bfn:OI25_8270"/>
<feature type="region of interest" description="Disordered" evidence="1">
    <location>
        <begin position="194"/>
        <end position="222"/>
    </location>
</feature>
<gene>
    <name evidence="2" type="ORF">OI25_8270</name>
</gene>
<protein>
    <submittedName>
        <fullName evidence="2">Uncharacterized protein</fullName>
    </submittedName>
</protein>
<proteinExistence type="predicted"/>
<dbReference type="Proteomes" id="UP000032614">
    <property type="component" value="Plasmid pBIL"/>
</dbReference>
<reference evidence="2 3" key="1">
    <citation type="journal article" date="2015" name="Genome Announc.">
        <title>Complete genome sequences for 59 burkholderia isolates, both pathogenic and near neighbor.</title>
        <authorList>
            <person name="Johnson S.L."/>
            <person name="Bishop-Lilly K.A."/>
            <person name="Ladner J.T."/>
            <person name="Daligault H.E."/>
            <person name="Davenport K.W."/>
            <person name="Jaissle J."/>
            <person name="Frey K.G."/>
            <person name="Koroleva G.I."/>
            <person name="Bruce D.C."/>
            <person name="Coyne S.R."/>
            <person name="Broomall S.M."/>
            <person name="Li P.E."/>
            <person name="Teshima H."/>
            <person name="Gibbons H.S."/>
            <person name="Palacios G.F."/>
            <person name="Rosenzweig C.N."/>
            <person name="Redden C.L."/>
            <person name="Xu Y."/>
            <person name="Minogue T.D."/>
            <person name="Chain P.S."/>
        </authorList>
    </citation>
    <scope>NUCLEOTIDE SEQUENCE [LARGE SCALE GENOMIC DNA]</scope>
    <source>
        <strain evidence="2 3">ATCC BAA-463</strain>
    </source>
</reference>
<feature type="compositionally biased region" description="Polar residues" evidence="1">
    <location>
        <begin position="194"/>
        <end position="204"/>
    </location>
</feature>
<dbReference type="EMBL" id="CP010024">
    <property type="protein sequence ID" value="AJZ56376.1"/>
    <property type="molecule type" value="Genomic_DNA"/>
</dbReference>
<name>A0AAU8T7Y1_9BURK</name>
<evidence type="ECO:0000313" key="2">
    <source>
        <dbReference type="EMBL" id="AJZ56376.1"/>
    </source>
</evidence>
<keyword evidence="2" id="KW-0614">Plasmid</keyword>
<evidence type="ECO:0000256" key="1">
    <source>
        <dbReference type="SAM" id="MobiDB-lite"/>
    </source>
</evidence>
<organism evidence="2 3">
    <name type="scientific">Paraburkholderia fungorum</name>
    <dbReference type="NCBI Taxonomy" id="134537"/>
    <lineage>
        <taxon>Bacteria</taxon>
        <taxon>Pseudomonadati</taxon>
        <taxon>Pseudomonadota</taxon>
        <taxon>Betaproteobacteria</taxon>
        <taxon>Burkholderiales</taxon>
        <taxon>Burkholderiaceae</taxon>
        <taxon>Paraburkholderia</taxon>
    </lineage>
</organism>
<dbReference type="AlphaFoldDB" id="A0AAU8T7Y1"/>